<dbReference type="InterPro" id="IPR029039">
    <property type="entry name" value="Flavoprotein-like_sf"/>
</dbReference>
<evidence type="ECO:0000313" key="3">
    <source>
        <dbReference type="Proteomes" id="UP000199643"/>
    </source>
</evidence>
<dbReference type="PANTHER" id="PTHR30543">
    <property type="entry name" value="CHROMATE REDUCTASE"/>
    <property type="match status" value="1"/>
</dbReference>
<organism evidence="2 3">
    <name type="scientific">Pedobacter terrae</name>
    <dbReference type="NCBI Taxonomy" id="405671"/>
    <lineage>
        <taxon>Bacteria</taxon>
        <taxon>Pseudomonadati</taxon>
        <taxon>Bacteroidota</taxon>
        <taxon>Sphingobacteriia</taxon>
        <taxon>Sphingobacteriales</taxon>
        <taxon>Sphingobacteriaceae</taxon>
        <taxon>Pedobacter</taxon>
    </lineage>
</organism>
<dbReference type="Proteomes" id="UP000199643">
    <property type="component" value="Unassembled WGS sequence"/>
</dbReference>
<dbReference type="AlphaFoldDB" id="A0A1G7T4R8"/>
<dbReference type="PANTHER" id="PTHR30543:SF21">
    <property type="entry name" value="NAD(P)H-DEPENDENT FMN REDUCTASE LOT6"/>
    <property type="match status" value="1"/>
</dbReference>
<sequence>MITIIAATNRPNSNTLKVAKYYQKQLKEKGAEANLFSLEHLPADVLNTDMYGKRSTAFQEIQDMINNTEKFLFIMPEYNGSYPGVLKVLIDACNFPDSFYDKKAALVGISSGKYGNIRGVDHFTGVCHYIHLNILPLRLHIPNIKIELDAAGNLNQPDTVKFTDEQIEKFIRF</sequence>
<dbReference type="RefSeq" id="WP_090498628.1">
    <property type="nucleotide sequence ID" value="NZ_FNCH01000005.1"/>
</dbReference>
<dbReference type="STRING" id="405671.SAMN05421827_10531"/>
<name>A0A1G7T4R8_9SPHI</name>
<dbReference type="EMBL" id="FNCH01000005">
    <property type="protein sequence ID" value="SDG29610.1"/>
    <property type="molecule type" value="Genomic_DNA"/>
</dbReference>
<dbReference type="GO" id="GO:0016491">
    <property type="term" value="F:oxidoreductase activity"/>
    <property type="evidence" value="ECO:0007669"/>
    <property type="project" value="InterPro"/>
</dbReference>
<accession>A0A1G7T4R8</accession>
<feature type="domain" description="NADPH-dependent FMN reductase-like" evidence="1">
    <location>
        <begin position="2"/>
        <end position="136"/>
    </location>
</feature>
<dbReference type="OrthoDB" id="9812295at2"/>
<dbReference type="InterPro" id="IPR005025">
    <property type="entry name" value="FMN_Rdtase-like_dom"/>
</dbReference>
<gene>
    <name evidence="2" type="ORF">SAMN05421827_10531</name>
</gene>
<dbReference type="SUPFAM" id="SSF52218">
    <property type="entry name" value="Flavoproteins"/>
    <property type="match status" value="1"/>
</dbReference>
<dbReference type="Gene3D" id="3.40.50.360">
    <property type="match status" value="1"/>
</dbReference>
<dbReference type="Pfam" id="PF03358">
    <property type="entry name" value="FMN_red"/>
    <property type="match status" value="1"/>
</dbReference>
<evidence type="ECO:0000313" key="2">
    <source>
        <dbReference type="EMBL" id="SDG29610.1"/>
    </source>
</evidence>
<dbReference type="GO" id="GO:0005829">
    <property type="term" value="C:cytosol"/>
    <property type="evidence" value="ECO:0007669"/>
    <property type="project" value="TreeGrafter"/>
</dbReference>
<reference evidence="3" key="1">
    <citation type="submission" date="2016-10" db="EMBL/GenBank/DDBJ databases">
        <authorList>
            <person name="Varghese N."/>
            <person name="Submissions S."/>
        </authorList>
    </citation>
    <scope>NUCLEOTIDE SEQUENCE [LARGE SCALE GENOMIC DNA]</scope>
    <source>
        <strain evidence="3">DSM 17933</strain>
    </source>
</reference>
<protein>
    <submittedName>
        <fullName evidence="2">NAD(P)H-dependent FMN reductase</fullName>
    </submittedName>
</protein>
<dbReference type="GO" id="GO:0010181">
    <property type="term" value="F:FMN binding"/>
    <property type="evidence" value="ECO:0007669"/>
    <property type="project" value="TreeGrafter"/>
</dbReference>
<proteinExistence type="predicted"/>
<evidence type="ECO:0000259" key="1">
    <source>
        <dbReference type="Pfam" id="PF03358"/>
    </source>
</evidence>
<keyword evidence="3" id="KW-1185">Reference proteome</keyword>
<dbReference type="InterPro" id="IPR050712">
    <property type="entry name" value="NAD(P)H-dep_reductase"/>
</dbReference>